<dbReference type="Proteomes" id="UP001375240">
    <property type="component" value="Unassembled WGS sequence"/>
</dbReference>
<evidence type="ECO:0000313" key="3">
    <source>
        <dbReference type="EMBL" id="KAK6335657.1"/>
    </source>
</evidence>
<dbReference type="EMBL" id="JAVHNQ010000012">
    <property type="protein sequence ID" value="KAK6335657.1"/>
    <property type="molecule type" value="Genomic_DNA"/>
</dbReference>
<comment type="caution">
    <text evidence="3">The sequence shown here is derived from an EMBL/GenBank/DDBJ whole genome shotgun (WGS) entry which is preliminary data.</text>
</comment>
<keyword evidence="2" id="KW-0732">Signal</keyword>
<feature type="region of interest" description="Disordered" evidence="1">
    <location>
        <begin position="395"/>
        <end position="432"/>
    </location>
</feature>
<accession>A0AAV9U8I6</accession>
<keyword evidence="4" id="KW-1185">Reference proteome</keyword>
<sequence length="513" mass="55753">MLRQPLWATMPLLVYLLQQVSGQTIEDQQLYFMRLTPISIPGLLSDRPQALLNEFNYGSNDGIYLKERVMKSDTSFGLIEIAPPPSTNPYQDIPIPNVNTNGVSNANVNMDVDEDSAMNQRDIEEEYGETESVGTIYNDGGNVESNVYGEYWAFHRLSYKRDPTGRRFAVQFTSKHRVTDEGYNGLPSVWIAGNPTFVRGMGGELLFVQNDDGTVMLDAPPGDTWDVFACAITPNLSDPNINPLTVPALLWQILTVQRAVWTQVKYPGISDANPVCVAVSMTLEPVPQGQRAITSSPVIQDETVDTALGASPNGNAPTLGKLTNTGTVANPNDDDYDYDMTNGFSYDENELYNSIYGPDPNLGNVGLDAISEASSSLEDSVDDILVSGVRVDANGNVRPEQVENSQGPLYLPDGSEEQDPNSAPASFDANHPINPIQRFNSYTGDPRSSRNGVPEWGLGPLQRFYSAGDLKAGSPLGMFGQEAQPQDFDLAALGGAGNGVGGMEDDEVVEYVR</sequence>
<reference evidence="3 4" key="1">
    <citation type="submission" date="2019-10" db="EMBL/GenBank/DDBJ databases">
        <authorList>
            <person name="Palmer J.M."/>
        </authorList>
    </citation>
    <scope>NUCLEOTIDE SEQUENCE [LARGE SCALE GENOMIC DNA]</scope>
    <source>
        <strain evidence="3 4">TWF696</strain>
    </source>
</reference>
<evidence type="ECO:0000313" key="4">
    <source>
        <dbReference type="Proteomes" id="UP001375240"/>
    </source>
</evidence>
<feature type="compositionally biased region" description="Polar residues" evidence="1">
    <location>
        <begin position="312"/>
        <end position="330"/>
    </location>
</feature>
<dbReference type="AlphaFoldDB" id="A0AAV9U8I6"/>
<organism evidence="3 4">
    <name type="scientific">Orbilia brochopaga</name>
    <dbReference type="NCBI Taxonomy" id="3140254"/>
    <lineage>
        <taxon>Eukaryota</taxon>
        <taxon>Fungi</taxon>
        <taxon>Dikarya</taxon>
        <taxon>Ascomycota</taxon>
        <taxon>Pezizomycotina</taxon>
        <taxon>Orbiliomycetes</taxon>
        <taxon>Orbiliales</taxon>
        <taxon>Orbiliaceae</taxon>
        <taxon>Orbilia</taxon>
    </lineage>
</organism>
<name>A0AAV9U8I6_9PEZI</name>
<gene>
    <name evidence="3" type="ORF">TWF696_002424</name>
</gene>
<evidence type="ECO:0000256" key="2">
    <source>
        <dbReference type="SAM" id="SignalP"/>
    </source>
</evidence>
<feature type="signal peptide" evidence="2">
    <location>
        <begin position="1"/>
        <end position="22"/>
    </location>
</feature>
<protein>
    <submittedName>
        <fullName evidence="3">Uncharacterized protein</fullName>
    </submittedName>
</protein>
<feature type="chain" id="PRO_5043418139" evidence="2">
    <location>
        <begin position="23"/>
        <end position="513"/>
    </location>
</feature>
<feature type="region of interest" description="Disordered" evidence="1">
    <location>
        <begin position="308"/>
        <end position="336"/>
    </location>
</feature>
<proteinExistence type="predicted"/>
<evidence type="ECO:0000256" key="1">
    <source>
        <dbReference type="SAM" id="MobiDB-lite"/>
    </source>
</evidence>